<evidence type="ECO:0000313" key="1">
    <source>
        <dbReference type="EMBL" id="KAK9424126.1"/>
    </source>
</evidence>
<dbReference type="PANTHER" id="PTHR37845:SF1">
    <property type="entry name" value="SEQUENCE ORPHAN"/>
    <property type="match status" value="1"/>
</dbReference>
<keyword evidence="2" id="KW-1185">Reference proteome</keyword>
<proteinExistence type="predicted"/>
<gene>
    <name evidence="1" type="ORF">SUNI508_03614</name>
</gene>
<sequence>MFYRTATCPDHDKTPPQYLHKPEAGSSLTAVYVVWTLYAATYFTANTSDTLIERYLDPDKTPIGKLVPFAVFAVNIPLSVWKDVRFAQFFGNRLDAGPRSTVSAAVACVTGPRNMPISVSAAFLARDIITVFGSFAIDPYVSAVIPDSLAQTAHAKASASQLIVPAITQIVAPPAHLLGLDLYNGLSASGLLDRIGKARLNLLSTTIVRAFRLIPAYGIRIIFNTRLRPSLRSDAYDSYHLETTLV</sequence>
<accession>A0ABR2VBB7</accession>
<evidence type="ECO:0000313" key="2">
    <source>
        <dbReference type="Proteomes" id="UP001408356"/>
    </source>
</evidence>
<protein>
    <submittedName>
        <fullName evidence="1">Mitochondrial fission process protein 1</fullName>
    </submittedName>
</protein>
<dbReference type="EMBL" id="JARVKF010000046">
    <property type="protein sequence ID" value="KAK9424126.1"/>
    <property type="molecule type" value="Genomic_DNA"/>
</dbReference>
<dbReference type="InterPro" id="IPR038781">
    <property type="entry name" value="C365.16-ike"/>
</dbReference>
<comment type="caution">
    <text evidence="1">The sequence shown here is derived from an EMBL/GenBank/DDBJ whole genome shotgun (WGS) entry which is preliminary data.</text>
</comment>
<organism evidence="1 2">
    <name type="scientific">Seiridium unicorne</name>
    <dbReference type="NCBI Taxonomy" id="138068"/>
    <lineage>
        <taxon>Eukaryota</taxon>
        <taxon>Fungi</taxon>
        <taxon>Dikarya</taxon>
        <taxon>Ascomycota</taxon>
        <taxon>Pezizomycotina</taxon>
        <taxon>Sordariomycetes</taxon>
        <taxon>Xylariomycetidae</taxon>
        <taxon>Amphisphaeriales</taxon>
        <taxon>Sporocadaceae</taxon>
        <taxon>Seiridium</taxon>
    </lineage>
</organism>
<dbReference type="PANTHER" id="PTHR37845">
    <property type="entry name" value="SEQUENCE ORPHAN"/>
    <property type="match status" value="1"/>
</dbReference>
<reference evidence="1 2" key="1">
    <citation type="journal article" date="2024" name="J. Plant Pathol.">
        <title>Sequence and assembly of the genome of Seiridium unicorne, isolate CBS 538.82, causal agent of cypress canker disease.</title>
        <authorList>
            <person name="Scali E."/>
            <person name="Rocca G.D."/>
            <person name="Danti R."/>
            <person name="Garbelotto M."/>
            <person name="Barberini S."/>
            <person name="Baroncelli R."/>
            <person name="Emiliani G."/>
        </authorList>
    </citation>
    <scope>NUCLEOTIDE SEQUENCE [LARGE SCALE GENOMIC DNA]</scope>
    <source>
        <strain evidence="1 2">BM-138-508</strain>
    </source>
</reference>
<dbReference type="Proteomes" id="UP001408356">
    <property type="component" value="Unassembled WGS sequence"/>
</dbReference>
<name>A0ABR2VBB7_9PEZI</name>